<gene>
    <name evidence="1" type="ORF">PILCRDRAFT_293145</name>
</gene>
<name>A0A0C3BKK3_PILCF</name>
<dbReference type="Proteomes" id="UP000054166">
    <property type="component" value="Unassembled WGS sequence"/>
</dbReference>
<accession>A0A0C3BKK3</accession>
<reference evidence="2" key="2">
    <citation type="submission" date="2015-01" db="EMBL/GenBank/DDBJ databases">
        <title>Evolutionary Origins and Diversification of the Mycorrhizal Mutualists.</title>
        <authorList>
            <consortium name="DOE Joint Genome Institute"/>
            <consortium name="Mycorrhizal Genomics Consortium"/>
            <person name="Kohler A."/>
            <person name="Kuo A."/>
            <person name="Nagy L.G."/>
            <person name="Floudas D."/>
            <person name="Copeland A."/>
            <person name="Barry K.W."/>
            <person name="Cichocki N."/>
            <person name="Veneault-Fourrey C."/>
            <person name="LaButti K."/>
            <person name="Lindquist E.A."/>
            <person name="Lipzen A."/>
            <person name="Lundell T."/>
            <person name="Morin E."/>
            <person name="Murat C."/>
            <person name="Riley R."/>
            <person name="Ohm R."/>
            <person name="Sun H."/>
            <person name="Tunlid A."/>
            <person name="Henrissat B."/>
            <person name="Grigoriev I.V."/>
            <person name="Hibbett D.S."/>
            <person name="Martin F."/>
        </authorList>
    </citation>
    <scope>NUCLEOTIDE SEQUENCE [LARGE SCALE GENOMIC DNA]</scope>
    <source>
        <strain evidence="2">F 1598</strain>
    </source>
</reference>
<dbReference type="OrthoDB" id="3268246at2759"/>
<dbReference type="EMBL" id="KN832980">
    <property type="protein sequence ID" value="KIM86953.1"/>
    <property type="molecule type" value="Genomic_DNA"/>
</dbReference>
<protein>
    <submittedName>
        <fullName evidence="1">Uncharacterized protein</fullName>
    </submittedName>
</protein>
<reference evidence="1 2" key="1">
    <citation type="submission" date="2014-04" db="EMBL/GenBank/DDBJ databases">
        <authorList>
            <consortium name="DOE Joint Genome Institute"/>
            <person name="Kuo A."/>
            <person name="Tarkka M."/>
            <person name="Buscot F."/>
            <person name="Kohler A."/>
            <person name="Nagy L.G."/>
            <person name="Floudas D."/>
            <person name="Copeland A."/>
            <person name="Barry K.W."/>
            <person name="Cichocki N."/>
            <person name="Veneault-Fourrey C."/>
            <person name="LaButti K."/>
            <person name="Lindquist E.A."/>
            <person name="Lipzen A."/>
            <person name="Lundell T."/>
            <person name="Morin E."/>
            <person name="Murat C."/>
            <person name="Sun H."/>
            <person name="Tunlid A."/>
            <person name="Henrissat B."/>
            <person name="Grigoriev I.V."/>
            <person name="Hibbett D.S."/>
            <person name="Martin F."/>
            <person name="Nordberg H.P."/>
            <person name="Cantor M.N."/>
            <person name="Hua S.X."/>
        </authorList>
    </citation>
    <scope>NUCLEOTIDE SEQUENCE [LARGE SCALE GENOMIC DNA]</scope>
    <source>
        <strain evidence="1 2">F 1598</strain>
    </source>
</reference>
<dbReference type="InParanoid" id="A0A0C3BKK3"/>
<proteinExistence type="predicted"/>
<organism evidence="1 2">
    <name type="scientific">Piloderma croceum (strain F 1598)</name>
    <dbReference type="NCBI Taxonomy" id="765440"/>
    <lineage>
        <taxon>Eukaryota</taxon>
        <taxon>Fungi</taxon>
        <taxon>Dikarya</taxon>
        <taxon>Basidiomycota</taxon>
        <taxon>Agaricomycotina</taxon>
        <taxon>Agaricomycetes</taxon>
        <taxon>Agaricomycetidae</taxon>
        <taxon>Atheliales</taxon>
        <taxon>Atheliaceae</taxon>
        <taxon>Piloderma</taxon>
    </lineage>
</organism>
<dbReference type="HOGENOM" id="CLU_2373532_0_0_1"/>
<dbReference type="AlphaFoldDB" id="A0A0C3BKK3"/>
<sequence>MAGYFSYLSEIHAQILKLHTTYVPTDYHSLLLFLLRPAIWWQKGSVPRLRYHSMRLSCHTLTMHGGQCDYARNIPRADLKPYSRAIAYAFAGKRA</sequence>
<evidence type="ECO:0000313" key="2">
    <source>
        <dbReference type="Proteomes" id="UP000054166"/>
    </source>
</evidence>
<keyword evidence="2" id="KW-1185">Reference proteome</keyword>
<evidence type="ECO:0000313" key="1">
    <source>
        <dbReference type="EMBL" id="KIM86953.1"/>
    </source>
</evidence>